<evidence type="ECO:0000256" key="1">
    <source>
        <dbReference type="SAM" id="Phobius"/>
    </source>
</evidence>
<evidence type="ECO:0000313" key="3">
    <source>
        <dbReference type="Proteomes" id="UP001138894"/>
    </source>
</evidence>
<gene>
    <name evidence="2" type="ORF">KCG49_04505</name>
</gene>
<dbReference type="AlphaFoldDB" id="A0A9X1F744"/>
<organism evidence="2 3">
    <name type="scientific">Winogradskyella luteola</name>
    <dbReference type="NCBI Taxonomy" id="2828330"/>
    <lineage>
        <taxon>Bacteria</taxon>
        <taxon>Pseudomonadati</taxon>
        <taxon>Bacteroidota</taxon>
        <taxon>Flavobacteriia</taxon>
        <taxon>Flavobacteriales</taxon>
        <taxon>Flavobacteriaceae</taxon>
        <taxon>Winogradskyella</taxon>
    </lineage>
</organism>
<comment type="caution">
    <text evidence="2">The sequence shown here is derived from an EMBL/GenBank/DDBJ whole genome shotgun (WGS) entry which is preliminary data.</text>
</comment>
<keyword evidence="1" id="KW-0812">Transmembrane</keyword>
<evidence type="ECO:0000313" key="2">
    <source>
        <dbReference type="EMBL" id="MBV7268454.1"/>
    </source>
</evidence>
<dbReference type="InterPro" id="IPR022172">
    <property type="entry name" value="DUF3703"/>
</dbReference>
<feature type="transmembrane region" description="Helical" evidence="1">
    <location>
        <begin position="70"/>
        <end position="87"/>
    </location>
</feature>
<keyword evidence="3" id="KW-1185">Reference proteome</keyword>
<accession>A0A9X1F744</accession>
<sequence>MPMDKLKQEFYHQLDLAKAELKLKNYSKSFYHLESAHILGQNHIARHTVSHLWMLYYGIKTKNVKEITGQILRILASLLFTLIWVPFGNTGGSNVSAIKPMPIRKELQKFFN</sequence>
<keyword evidence="1" id="KW-0472">Membrane</keyword>
<keyword evidence="1" id="KW-1133">Transmembrane helix</keyword>
<proteinExistence type="predicted"/>
<dbReference type="Pfam" id="PF12487">
    <property type="entry name" value="DUF3703"/>
    <property type="match status" value="1"/>
</dbReference>
<name>A0A9X1F744_9FLAO</name>
<dbReference type="EMBL" id="JAGSPD010000003">
    <property type="protein sequence ID" value="MBV7268454.1"/>
    <property type="molecule type" value="Genomic_DNA"/>
</dbReference>
<protein>
    <submittedName>
        <fullName evidence="2">DUF3703 domain-containing protein</fullName>
    </submittedName>
</protein>
<reference evidence="2" key="1">
    <citation type="submission" date="2021-04" db="EMBL/GenBank/DDBJ databases">
        <authorList>
            <person name="Pira H."/>
            <person name="Risdian C."/>
            <person name="Wink J."/>
        </authorList>
    </citation>
    <scope>NUCLEOTIDE SEQUENCE</scope>
    <source>
        <strain evidence="2">WHY3</strain>
    </source>
</reference>
<dbReference type="Proteomes" id="UP001138894">
    <property type="component" value="Unassembled WGS sequence"/>
</dbReference>